<dbReference type="SUPFAM" id="SSF51322">
    <property type="entry name" value="Cyanovirin-N"/>
    <property type="match status" value="1"/>
</dbReference>
<feature type="chain" id="PRO_5002174104" description="Cyanovirin-N domain-containing protein" evidence="1">
    <location>
        <begin position="23"/>
        <end position="134"/>
    </location>
</feature>
<evidence type="ECO:0000256" key="1">
    <source>
        <dbReference type="SAM" id="SignalP"/>
    </source>
</evidence>
<dbReference type="Gene3D" id="2.30.60.10">
    <property type="entry name" value="Cyanovirin-N"/>
    <property type="match status" value="1"/>
</dbReference>
<organism evidence="3 4">
    <name type="scientific">Oidiodendron maius (strain Zn)</name>
    <dbReference type="NCBI Taxonomy" id="913774"/>
    <lineage>
        <taxon>Eukaryota</taxon>
        <taxon>Fungi</taxon>
        <taxon>Dikarya</taxon>
        <taxon>Ascomycota</taxon>
        <taxon>Pezizomycotina</taxon>
        <taxon>Leotiomycetes</taxon>
        <taxon>Leotiomycetes incertae sedis</taxon>
        <taxon>Myxotrichaceae</taxon>
        <taxon>Oidiodendron</taxon>
    </lineage>
</organism>
<feature type="domain" description="Cyanovirin-N" evidence="2">
    <location>
        <begin position="25"/>
        <end position="127"/>
    </location>
</feature>
<dbReference type="EMBL" id="KN832870">
    <property type="protein sequence ID" value="KIN08963.1"/>
    <property type="molecule type" value="Genomic_DNA"/>
</dbReference>
<evidence type="ECO:0000313" key="4">
    <source>
        <dbReference type="Proteomes" id="UP000054321"/>
    </source>
</evidence>
<dbReference type="InterPro" id="IPR011058">
    <property type="entry name" value="Cyanovirin-N"/>
</dbReference>
<dbReference type="Pfam" id="PF08881">
    <property type="entry name" value="CVNH"/>
    <property type="match status" value="2"/>
</dbReference>
<proteinExistence type="predicted"/>
<dbReference type="SMART" id="SM01111">
    <property type="entry name" value="CVNH"/>
    <property type="match status" value="1"/>
</dbReference>
<dbReference type="Proteomes" id="UP000054321">
    <property type="component" value="Unassembled WGS sequence"/>
</dbReference>
<dbReference type="STRING" id="913774.A0A0C3E3L8"/>
<reference evidence="3 4" key="1">
    <citation type="submission" date="2014-04" db="EMBL/GenBank/DDBJ databases">
        <authorList>
            <consortium name="DOE Joint Genome Institute"/>
            <person name="Kuo A."/>
            <person name="Martino E."/>
            <person name="Perotto S."/>
            <person name="Kohler A."/>
            <person name="Nagy L.G."/>
            <person name="Floudas D."/>
            <person name="Copeland A."/>
            <person name="Barry K.W."/>
            <person name="Cichocki N."/>
            <person name="Veneault-Fourrey C."/>
            <person name="LaButti K."/>
            <person name="Lindquist E.A."/>
            <person name="Lipzen A."/>
            <person name="Lundell T."/>
            <person name="Morin E."/>
            <person name="Murat C."/>
            <person name="Sun H."/>
            <person name="Tunlid A."/>
            <person name="Henrissat B."/>
            <person name="Grigoriev I.V."/>
            <person name="Hibbett D.S."/>
            <person name="Martin F."/>
            <person name="Nordberg H.P."/>
            <person name="Cantor M.N."/>
            <person name="Hua S.X."/>
        </authorList>
    </citation>
    <scope>NUCLEOTIDE SEQUENCE [LARGE SCALE GENOMIC DNA]</scope>
    <source>
        <strain evidence="3 4">Zn</strain>
    </source>
</reference>
<sequence length="134" mass="13258">MQPTLSLGLALASGYFICGAVANSGFAASCNSFSFGRDGTSWEMVANCAYPDGTYNVATVINLGKCITNAGGTMYAQVNGGFGASCPSASLSGTVITASCGNGAGGYVTSSLDLNTFVGNQNGILCCFGICGGP</sequence>
<dbReference type="OrthoDB" id="2947935at2759"/>
<keyword evidence="4" id="KW-1185">Reference proteome</keyword>
<dbReference type="InParanoid" id="A0A0C3E3L8"/>
<evidence type="ECO:0000259" key="2">
    <source>
        <dbReference type="SMART" id="SM01111"/>
    </source>
</evidence>
<dbReference type="InterPro" id="IPR036673">
    <property type="entry name" value="Cyanovirin-N_sf"/>
</dbReference>
<reference evidence="4" key="2">
    <citation type="submission" date="2015-01" db="EMBL/GenBank/DDBJ databases">
        <title>Evolutionary Origins and Diversification of the Mycorrhizal Mutualists.</title>
        <authorList>
            <consortium name="DOE Joint Genome Institute"/>
            <consortium name="Mycorrhizal Genomics Consortium"/>
            <person name="Kohler A."/>
            <person name="Kuo A."/>
            <person name="Nagy L.G."/>
            <person name="Floudas D."/>
            <person name="Copeland A."/>
            <person name="Barry K.W."/>
            <person name="Cichocki N."/>
            <person name="Veneault-Fourrey C."/>
            <person name="LaButti K."/>
            <person name="Lindquist E.A."/>
            <person name="Lipzen A."/>
            <person name="Lundell T."/>
            <person name="Morin E."/>
            <person name="Murat C."/>
            <person name="Riley R."/>
            <person name="Ohm R."/>
            <person name="Sun H."/>
            <person name="Tunlid A."/>
            <person name="Henrissat B."/>
            <person name="Grigoriev I.V."/>
            <person name="Hibbett D.S."/>
            <person name="Martin F."/>
        </authorList>
    </citation>
    <scope>NUCLEOTIDE SEQUENCE [LARGE SCALE GENOMIC DNA]</scope>
    <source>
        <strain evidence="4">Zn</strain>
    </source>
</reference>
<keyword evidence="1" id="KW-0732">Signal</keyword>
<gene>
    <name evidence="3" type="ORF">OIDMADRAFT_48804</name>
</gene>
<feature type="signal peptide" evidence="1">
    <location>
        <begin position="1"/>
        <end position="22"/>
    </location>
</feature>
<protein>
    <recommendedName>
        <fullName evidence="2">Cyanovirin-N domain-containing protein</fullName>
    </recommendedName>
</protein>
<accession>A0A0C3E3L8</accession>
<evidence type="ECO:0000313" key="3">
    <source>
        <dbReference type="EMBL" id="KIN08963.1"/>
    </source>
</evidence>
<dbReference type="HOGENOM" id="CLU_144945_1_1_1"/>
<dbReference type="AlphaFoldDB" id="A0A0C3E3L8"/>
<name>A0A0C3E3L8_OIDMZ</name>